<dbReference type="PANTHER" id="PTHR10491:SF4">
    <property type="entry name" value="METHIONINE ADENOSYLTRANSFERASE 2 SUBUNIT BETA"/>
    <property type="match status" value="1"/>
</dbReference>
<comment type="caution">
    <text evidence="4">The sequence shown here is derived from an EMBL/GenBank/DDBJ whole genome shotgun (WGS) entry which is preliminary data.</text>
</comment>
<comment type="similarity">
    <text evidence="1 2">Belongs to the dTDP-4-dehydrorhamnose reductase family.</text>
</comment>
<evidence type="ECO:0000259" key="3">
    <source>
        <dbReference type="Pfam" id="PF04321"/>
    </source>
</evidence>
<dbReference type="UniPathway" id="UPA00124"/>
<keyword evidence="5" id="KW-1185">Reference proteome</keyword>
<dbReference type="InterPro" id="IPR029903">
    <property type="entry name" value="RmlD-like-bd"/>
</dbReference>
<dbReference type="EC" id="1.1.1.133" evidence="2"/>
<evidence type="ECO:0000313" key="4">
    <source>
        <dbReference type="EMBL" id="PDV99987.1"/>
    </source>
</evidence>
<accession>A0A2H3KP49</accession>
<reference evidence="4 5" key="1">
    <citation type="submission" date="2016-05" db="EMBL/GenBank/DDBJ databases">
        <authorList>
            <person name="Lavstsen T."/>
            <person name="Jespersen J.S."/>
        </authorList>
    </citation>
    <scope>NUCLEOTIDE SEQUENCE [LARGE SCALE GENOMIC DNA]</scope>
    <source>
        <strain evidence="4 5">B7-9</strain>
    </source>
</reference>
<name>A0A2H3KP49_9CHLR</name>
<feature type="domain" description="RmlD-like substrate binding" evidence="3">
    <location>
        <begin position="2"/>
        <end position="201"/>
    </location>
</feature>
<gene>
    <name evidence="4" type="ORF">A9Q02_11170</name>
</gene>
<dbReference type="InterPro" id="IPR005913">
    <property type="entry name" value="dTDP_dehydrorham_reduct"/>
</dbReference>
<sequence>MNVDVTHNLVNWAELNGCLFVLMSTDSIFDGVTGAYIETSTPHPCNHYAATKWQAEQIVIDALDEYLVVRANIFGWNAQNKLSLAEWILTKLETKQEIPGFIDTTFAPLLVNTLSGLLIRMVEQGCRGVFHAASTTPISKHEFALETARTFNLSERLVLTAKLEDSELLAPRPLHTWLCADKLAHHLKIDLPTIRQELTQFKRLRDTGYTTTLKYAYKGSVVT</sequence>
<proteinExistence type="inferred from homology"/>
<comment type="pathway">
    <text evidence="2">Carbohydrate biosynthesis; dTDP-L-rhamnose biosynthesis.</text>
</comment>
<dbReference type="Proteomes" id="UP000220922">
    <property type="component" value="Unassembled WGS sequence"/>
</dbReference>
<protein>
    <recommendedName>
        <fullName evidence="2">dTDP-4-dehydrorhamnose reductase</fullName>
        <ecNumber evidence="2">1.1.1.133</ecNumber>
    </recommendedName>
</protein>
<comment type="function">
    <text evidence="2">Catalyzes the reduction of dTDP-6-deoxy-L-lyxo-4-hexulose to yield dTDP-L-rhamnose.</text>
</comment>
<dbReference type="PANTHER" id="PTHR10491">
    <property type="entry name" value="DTDP-4-DEHYDRORHAMNOSE REDUCTASE"/>
    <property type="match status" value="1"/>
</dbReference>
<keyword evidence="2" id="KW-0560">Oxidoreductase</keyword>
<organism evidence="4 5">
    <name type="scientific">Candidatus Chloroploca asiatica</name>
    <dbReference type="NCBI Taxonomy" id="1506545"/>
    <lineage>
        <taxon>Bacteria</taxon>
        <taxon>Bacillati</taxon>
        <taxon>Chloroflexota</taxon>
        <taxon>Chloroflexia</taxon>
        <taxon>Chloroflexales</taxon>
        <taxon>Chloroflexineae</taxon>
        <taxon>Oscillochloridaceae</taxon>
        <taxon>Candidatus Chloroploca</taxon>
    </lineage>
</organism>
<dbReference type="Pfam" id="PF04321">
    <property type="entry name" value="RmlD_sub_bind"/>
    <property type="match status" value="1"/>
</dbReference>
<evidence type="ECO:0000256" key="2">
    <source>
        <dbReference type="RuleBase" id="RU364082"/>
    </source>
</evidence>
<dbReference type="GO" id="GO:0008831">
    <property type="term" value="F:dTDP-4-dehydrorhamnose reductase activity"/>
    <property type="evidence" value="ECO:0007669"/>
    <property type="project" value="UniProtKB-EC"/>
</dbReference>
<keyword evidence="2" id="KW-0521">NADP</keyword>
<evidence type="ECO:0000256" key="1">
    <source>
        <dbReference type="ARBA" id="ARBA00010944"/>
    </source>
</evidence>
<dbReference type="EMBL" id="LYXE01000062">
    <property type="protein sequence ID" value="PDV99987.1"/>
    <property type="molecule type" value="Genomic_DNA"/>
</dbReference>
<dbReference type="SUPFAM" id="SSF51735">
    <property type="entry name" value="NAD(P)-binding Rossmann-fold domains"/>
    <property type="match status" value="1"/>
</dbReference>
<dbReference type="GO" id="GO:0019305">
    <property type="term" value="P:dTDP-rhamnose biosynthetic process"/>
    <property type="evidence" value="ECO:0007669"/>
    <property type="project" value="UniProtKB-UniPathway"/>
</dbReference>
<dbReference type="Gene3D" id="3.40.50.720">
    <property type="entry name" value="NAD(P)-binding Rossmann-like Domain"/>
    <property type="match status" value="1"/>
</dbReference>
<dbReference type="InterPro" id="IPR036291">
    <property type="entry name" value="NAD(P)-bd_dom_sf"/>
</dbReference>
<evidence type="ECO:0000313" key="5">
    <source>
        <dbReference type="Proteomes" id="UP000220922"/>
    </source>
</evidence>
<dbReference type="AlphaFoldDB" id="A0A2H3KP49"/>